<feature type="compositionally biased region" description="Polar residues" evidence="1">
    <location>
        <begin position="76"/>
        <end position="87"/>
    </location>
</feature>
<dbReference type="Proteomes" id="UP000315295">
    <property type="component" value="Unassembled WGS sequence"/>
</dbReference>
<protein>
    <submittedName>
        <fullName evidence="2">Uncharacterized protein</fullName>
    </submittedName>
</protein>
<dbReference type="AlphaFoldDB" id="A0A540LK62"/>
<name>A0A540LK62_MALBA</name>
<feature type="compositionally biased region" description="Low complexity" evidence="1">
    <location>
        <begin position="208"/>
        <end position="219"/>
    </location>
</feature>
<proteinExistence type="predicted"/>
<sequence length="259" mass="27006">MKCSACPGDISDFLKNPQVNTEIKNMIESLKALNEEEEKVDPTEKSSDEEDEDPTEESSEEDDSDNEATDPVSDKTGVNGNGQTSGAKSPARSPKLVKTDGSKGDPKESKSDAPVAKRGGKLAGQGGAGEKSGGRKRTKEEASGDEEGNGSPANPLQLQSEEDPKESKKPAAKRGRKPGCQGSAGGKTQGRKKAQEKEALGDKEGNGSPSSPLQVQSVQDPNEKKKPAAKRGRKPAGQGGCCSKDPRKEEGSGGRSNGC</sequence>
<dbReference type="STRING" id="106549.A0A540LK62"/>
<feature type="compositionally biased region" description="Acidic residues" evidence="1">
    <location>
        <begin position="47"/>
        <end position="68"/>
    </location>
</feature>
<evidence type="ECO:0000256" key="1">
    <source>
        <dbReference type="SAM" id="MobiDB-lite"/>
    </source>
</evidence>
<feature type="compositionally biased region" description="Gly residues" evidence="1">
    <location>
        <begin position="121"/>
        <end position="131"/>
    </location>
</feature>
<accession>A0A540LK62</accession>
<feature type="compositionally biased region" description="Basic and acidic residues" evidence="1">
    <location>
        <begin position="193"/>
        <end position="205"/>
    </location>
</feature>
<keyword evidence="3" id="KW-1185">Reference proteome</keyword>
<dbReference type="EMBL" id="VIEB01000555">
    <property type="protein sequence ID" value="TQD86858.1"/>
    <property type="molecule type" value="Genomic_DNA"/>
</dbReference>
<evidence type="ECO:0000313" key="3">
    <source>
        <dbReference type="Proteomes" id="UP000315295"/>
    </source>
</evidence>
<feature type="region of interest" description="Disordered" evidence="1">
    <location>
        <begin position="28"/>
        <end position="259"/>
    </location>
</feature>
<evidence type="ECO:0000313" key="2">
    <source>
        <dbReference type="EMBL" id="TQD86858.1"/>
    </source>
</evidence>
<comment type="caution">
    <text evidence="2">The sequence shown here is derived from an EMBL/GenBank/DDBJ whole genome shotgun (WGS) entry which is preliminary data.</text>
</comment>
<organism evidence="2 3">
    <name type="scientific">Malus baccata</name>
    <name type="common">Siberian crab apple</name>
    <name type="synonym">Pyrus baccata</name>
    <dbReference type="NCBI Taxonomy" id="106549"/>
    <lineage>
        <taxon>Eukaryota</taxon>
        <taxon>Viridiplantae</taxon>
        <taxon>Streptophyta</taxon>
        <taxon>Embryophyta</taxon>
        <taxon>Tracheophyta</taxon>
        <taxon>Spermatophyta</taxon>
        <taxon>Magnoliopsida</taxon>
        <taxon>eudicotyledons</taxon>
        <taxon>Gunneridae</taxon>
        <taxon>Pentapetalae</taxon>
        <taxon>rosids</taxon>
        <taxon>fabids</taxon>
        <taxon>Rosales</taxon>
        <taxon>Rosaceae</taxon>
        <taxon>Amygdaloideae</taxon>
        <taxon>Maleae</taxon>
        <taxon>Malus</taxon>
    </lineage>
</organism>
<reference evidence="2 3" key="1">
    <citation type="journal article" date="2019" name="G3 (Bethesda)">
        <title>Sequencing of a Wild Apple (Malus baccata) Genome Unravels the Differences Between Cultivated and Wild Apple Species Regarding Disease Resistance and Cold Tolerance.</title>
        <authorList>
            <person name="Chen X."/>
        </authorList>
    </citation>
    <scope>NUCLEOTIDE SEQUENCE [LARGE SCALE GENOMIC DNA]</scope>
    <source>
        <strain evidence="3">cv. Shandingzi</strain>
        <tissue evidence="2">Leaves</tissue>
    </source>
</reference>
<gene>
    <name evidence="2" type="ORF">C1H46_027622</name>
</gene>
<feature type="compositionally biased region" description="Basic and acidic residues" evidence="1">
    <location>
        <begin position="97"/>
        <end position="111"/>
    </location>
</feature>